<gene>
    <name evidence="2" type="ORF">EV199_1156</name>
</gene>
<dbReference type="AlphaFoldDB" id="A0A4Q7N1P9"/>
<organism evidence="2 3">
    <name type="scientific">Pseudobacter ginsenosidimutans</name>
    <dbReference type="NCBI Taxonomy" id="661488"/>
    <lineage>
        <taxon>Bacteria</taxon>
        <taxon>Pseudomonadati</taxon>
        <taxon>Bacteroidota</taxon>
        <taxon>Chitinophagia</taxon>
        <taxon>Chitinophagales</taxon>
        <taxon>Chitinophagaceae</taxon>
        <taxon>Pseudobacter</taxon>
    </lineage>
</organism>
<dbReference type="RefSeq" id="WP_130539672.1">
    <property type="nucleotide sequence ID" value="NZ_CP042431.1"/>
</dbReference>
<dbReference type="PANTHER" id="PTHR38454">
    <property type="entry name" value="INTEGRAL MEMBRANE PROTEIN-RELATED"/>
    <property type="match status" value="1"/>
</dbReference>
<dbReference type="PANTHER" id="PTHR38454:SF1">
    <property type="entry name" value="INTEGRAL MEMBRANE PROTEIN"/>
    <property type="match status" value="1"/>
</dbReference>
<dbReference type="InterPro" id="IPR018580">
    <property type="entry name" value="Uncharacterised_YfhO"/>
</dbReference>
<evidence type="ECO:0000313" key="2">
    <source>
        <dbReference type="EMBL" id="RZS75293.1"/>
    </source>
</evidence>
<feature type="transmembrane region" description="Helical" evidence="1">
    <location>
        <begin position="378"/>
        <end position="398"/>
    </location>
</feature>
<feature type="transmembrane region" description="Helical" evidence="1">
    <location>
        <begin position="172"/>
        <end position="188"/>
    </location>
</feature>
<keyword evidence="3" id="KW-1185">Reference proteome</keyword>
<protein>
    <submittedName>
        <fullName evidence="2">Membrane protein YfhO</fullName>
    </submittedName>
</protein>
<feature type="transmembrane region" description="Helical" evidence="1">
    <location>
        <begin position="96"/>
        <end position="119"/>
    </location>
</feature>
<feature type="transmembrane region" description="Helical" evidence="1">
    <location>
        <begin position="12"/>
        <end position="31"/>
    </location>
</feature>
<evidence type="ECO:0000313" key="3">
    <source>
        <dbReference type="Proteomes" id="UP000293874"/>
    </source>
</evidence>
<feature type="transmembrane region" description="Helical" evidence="1">
    <location>
        <begin position="194"/>
        <end position="211"/>
    </location>
</feature>
<name>A0A4Q7N1P9_9BACT</name>
<dbReference type="OrthoDB" id="9772884at2"/>
<dbReference type="Pfam" id="PF09586">
    <property type="entry name" value="YfhO"/>
    <property type="match status" value="1"/>
</dbReference>
<feature type="transmembrane region" description="Helical" evidence="1">
    <location>
        <begin position="352"/>
        <end position="371"/>
    </location>
</feature>
<feature type="transmembrane region" description="Helical" evidence="1">
    <location>
        <begin position="451"/>
        <end position="470"/>
    </location>
</feature>
<dbReference type="EMBL" id="SGXA01000001">
    <property type="protein sequence ID" value="RZS75293.1"/>
    <property type="molecule type" value="Genomic_DNA"/>
</dbReference>
<accession>A0A4Q7N1P9</accession>
<feature type="transmembrane region" description="Helical" evidence="1">
    <location>
        <begin position="151"/>
        <end position="167"/>
    </location>
</feature>
<feature type="transmembrane region" description="Helical" evidence="1">
    <location>
        <begin position="418"/>
        <end position="439"/>
    </location>
</feature>
<feature type="transmembrane region" description="Helical" evidence="1">
    <location>
        <begin position="816"/>
        <end position="837"/>
    </location>
</feature>
<reference evidence="2 3" key="1">
    <citation type="submission" date="2019-02" db="EMBL/GenBank/DDBJ databases">
        <title>Genomic Encyclopedia of Type Strains, Phase IV (KMG-IV): sequencing the most valuable type-strain genomes for metagenomic binning, comparative biology and taxonomic classification.</title>
        <authorList>
            <person name="Goeker M."/>
        </authorList>
    </citation>
    <scope>NUCLEOTIDE SEQUENCE [LARGE SCALE GENOMIC DNA]</scope>
    <source>
        <strain evidence="2 3">DSM 18116</strain>
    </source>
</reference>
<feature type="transmembrane region" description="Helical" evidence="1">
    <location>
        <begin position="531"/>
        <end position="549"/>
    </location>
</feature>
<dbReference type="Proteomes" id="UP000293874">
    <property type="component" value="Unassembled WGS sequence"/>
</dbReference>
<comment type="caution">
    <text evidence="2">The sequence shown here is derived from an EMBL/GenBank/DDBJ whole genome shotgun (WGS) entry which is preliminary data.</text>
</comment>
<sequence length="853" mass="94262">MNKTIWQQLKPHVIAIGIFLIISILFCLPAFKGMILNQHDTLGWKGMIEQSNQFKEQHGHWPLWSNSAYSGIPAFQIGIEAKYPVTLAWLHNVFTLWLPAPASFFFLACIGFYILTVVLRLRSMAGIFGSLGYAFASYNAIIAAVGHNTKLMSMGYAPALIAGLILLSQRKYVLGFIVTLLFSTLLTWQNHVQILYYTFLIAGCLGVAMLVRAFKEKDFKPVIYTAGLAIVALVIGIASYAVILMPTSEYSKWSMRGGASELTTGPDGKKLAENKSKGGLDKSYAFHWSYGISETMTLVMPAYNGGSDGPRELPEDGKAIQALQESQLPQEFTNYIYPALSSYWGAQPGTSGTVYLGALICLLFIVGIFVVKSWHKGWIIAASIIGIVLAWGSNFQALNYFLFDHLPYYNKFRAPTTALVIPQLTFALLATMALNQLMFGEYDKTEMMKKLKYAGVAVLAVVAILVGTYFTGSFKASGDNQLREGISGAIMQMASQGGQPNEQVQQQARTIASSVMNGLSSDRKTLYEGDMLRTILFLVLGSALIWLGVQKKLKAEYVIAAFIVLNLVDLLPVDRRYLKEENYVDKDEFLAPYQANAADLQIKQDTGFYRVFDQTAGNPFADSRASFHHHSIGGYLPARLANYDDLITHQLNRGNMEVFNMLNTKYFIAANPQTRQPIAQMNPGALGNVWFVKALQYVPNADAEMAALNDFHPADTAVIDQREKGKVTFEPQFDSLATIRMTSNLNDVVTYESNAASNQFAVFSEVYYPVGWKATIDGKEAPIVKVNYVLRGMSIPSGKHVIEFRFEPASYDTGNLITLIAGIISILLVLGGAWWLWKNRAAGVDSSSASKAQ</sequence>
<feature type="transmembrane region" description="Helical" evidence="1">
    <location>
        <begin position="126"/>
        <end position="145"/>
    </location>
</feature>
<keyword evidence="1" id="KW-1133">Transmembrane helix</keyword>
<keyword evidence="1" id="KW-0812">Transmembrane</keyword>
<keyword evidence="1" id="KW-0472">Membrane</keyword>
<proteinExistence type="predicted"/>
<feature type="transmembrane region" description="Helical" evidence="1">
    <location>
        <begin position="223"/>
        <end position="245"/>
    </location>
</feature>
<evidence type="ECO:0000256" key="1">
    <source>
        <dbReference type="SAM" id="Phobius"/>
    </source>
</evidence>